<reference evidence="1 2" key="1">
    <citation type="submission" date="2020-05" db="EMBL/GenBank/DDBJ databases">
        <title>Erythrobacter mangrovi sp. nov., isolated from rhizosphere soil of mangrove plant (Kandelia candel).</title>
        <authorList>
            <person name="Ye Y.H."/>
        </authorList>
    </citation>
    <scope>NUCLEOTIDE SEQUENCE [LARGE SCALE GENOMIC DNA]</scope>
    <source>
        <strain evidence="1 2">EB310</strain>
    </source>
</reference>
<dbReference type="SUPFAM" id="SSF52096">
    <property type="entry name" value="ClpP/crotonase"/>
    <property type="match status" value="1"/>
</dbReference>
<dbReference type="EMBL" id="CP053921">
    <property type="protein sequence ID" value="QKG72535.1"/>
    <property type="molecule type" value="Genomic_DNA"/>
</dbReference>
<sequence>MDYTRIACDQPADGVARITLTRADKANAQDKAMLYQLDHALAAAARDDDVRCIVLAAEGEHFSSGHDLRDGSSLADFDPVTLWAGFEEPGQAGQLASEHEMYLGLCRRWRDLPKPVVVQVQGKCMAGGLMLVWPFDIVIASEDARFSDPTVAFGVNGVEYFAHVWELGHRKARELLFTGGEFTAEDCRAIGMVNHVVPRGELEAFTLNMAARIARRPLIGLRLAKLACNQSLDVQGYSTALQTAMGWQHVGHANARLVHGMPVDPAGADTIRREAKEGTRE</sequence>
<dbReference type="GO" id="GO:0004300">
    <property type="term" value="F:enoyl-CoA hydratase activity"/>
    <property type="evidence" value="ECO:0007669"/>
    <property type="project" value="UniProtKB-EC"/>
</dbReference>
<protein>
    <submittedName>
        <fullName evidence="1">Enoyl-CoA hydratase</fullName>
        <ecNumber evidence="1">4.2.1.17</ecNumber>
    </submittedName>
</protein>
<dbReference type="PANTHER" id="PTHR11941:SF124">
    <property type="entry name" value="ENOYL-COA HYDRATASE ECHA13-RELATED"/>
    <property type="match status" value="1"/>
</dbReference>
<dbReference type="Gene3D" id="3.90.226.10">
    <property type="entry name" value="2-enoyl-CoA Hydratase, Chain A, domain 1"/>
    <property type="match status" value="1"/>
</dbReference>
<dbReference type="Proteomes" id="UP000504693">
    <property type="component" value="Chromosome"/>
</dbReference>
<keyword evidence="2" id="KW-1185">Reference proteome</keyword>
<dbReference type="RefSeq" id="WP_173215885.1">
    <property type="nucleotide sequence ID" value="NZ_CP053921.1"/>
</dbReference>
<organism evidence="1 2">
    <name type="scientific">Erythrobacter mangrovi</name>
    <dbReference type="NCBI Taxonomy" id="2739433"/>
    <lineage>
        <taxon>Bacteria</taxon>
        <taxon>Pseudomonadati</taxon>
        <taxon>Pseudomonadota</taxon>
        <taxon>Alphaproteobacteria</taxon>
        <taxon>Sphingomonadales</taxon>
        <taxon>Erythrobacteraceae</taxon>
        <taxon>Erythrobacter/Porphyrobacter group</taxon>
        <taxon>Erythrobacter</taxon>
    </lineage>
</organism>
<dbReference type="AlphaFoldDB" id="A0A7D3XBK4"/>
<gene>
    <name evidence="1" type="ORF">HQR01_14805</name>
</gene>
<name>A0A7D3XBK4_9SPHN</name>
<dbReference type="KEGG" id="emv:HQR01_14805"/>
<dbReference type="InterPro" id="IPR001753">
    <property type="entry name" value="Enoyl-CoA_hydra/iso"/>
</dbReference>
<dbReference type="InterPro" id="IPR029045">
    <property type="entry name" value="ClpP/crotonase-like_dom_sf"/>
</dbReference>
<dbReference type="EC" id="4.2.1.17" evidence="1"/>
<proteinExistence type="predicted"/>
<evidence type="ECO:0000313" key="1">
    <source>
        <dbReference type="EMBL" id="QKG72535.1"/>
    </source>
</evidence>
<evidence type="ECO:0000313" key="2">
    <source>
        <dbReference type="Proteomes" id="UP000504693"/>
    </source>
</evidence>
<keyword evidence="1" id="KW-0456">Lyase</keyword>
<dbReference type="NCBIfam" id="NF006140">
    <property type="entry name" value="PRK08290.1"/>
    <property type="match status" value="1"/>
</dbReference>
<accession>A0A7D3XBK4</accession>
<dbReference type="CDD" id="cd06558">
    <property type="entry name" value="crotonase-like"/>
    <property type="match status" value="1"/>
</dbReference>
<dbReference type="GO" id="GO:0006635">
    <property type="term" value="P:fatty acid beta-oxidation"/>
    <property type="evidence" value="ECO:0007669"/>
    <property type="project" value="TreeGrafter"/>
</dbReference>
<dbReference type="Pfam" id="PF00378">
    <property type="entry name" value="ECH_1"/>
    <property type="match status" value="1"/>
</dbReference>
<dbReference type="PANTHER" id="PTHR11941">
    <property type="entry name" value="ENOYL-COA HYDRATASE-RELATED"/>
    <property type="match status" value="1"/>
</dbReference>